<dbReference type="InterPro" id="IPR043129">
    <property type="entry name" value="ATPase_NBD"/>
</dbReference>
<feature type="binding site" evidence="7">
    <location>
        <position position="405"/>
    </location>
    <ligand>
        <name>ATP</name>
        <dbReference type="ChEBI" id="CHEBI:30616"/>
    </ligand>
</feature>
<feature type="domain" description="Carbohydrate kinase FGGY N-terminal" evidence="9">
    <location>
        <begin position="6"/>
        <end position="246"/>
    </location>
</feature>
<comment type="caution">
    <text evidence="11">The sequence shown here is derived from an EMBL/GenBank/DDBJ whole genome shotgun (WGS) entry which is preliminary data.</text>
</comment>
<feature type="binding site" evidence="7">
    <location>
        <position position="405"/>
    </location>
    <ligand>
        <name>ADP</name>
        <dbReference type="ChEBI" id="CHEBI:456216"/>
    </ligand>
</feature>
<evidence type="ECO:0000259" key="9">
    <source>
        <dbReference type="Pfam" id="PF00370"/>
    </source>
</evidence>
<evidence type="ECO:0000256" key="8">
    <source>
        <dbReference type="RuleBase" id="RU003733"/>
    </source>
</evidence>
<dbReference type="PROSITE" id="PS00445">
    <property type="entry name" value="FGGY_KINASES_2"/>
    <property type="match status" value="1"/>
</dbReference>
<keyword evidence="5 7" id="KW-0319">Glycerol metabolism</keyword>
<feature type="binding site" evidence="7">
    <location>
        <position position="304"/>
    </location>
    <ligand>
        <name>ADP</name>
        <dbReference type="ChEBI" id="CHEBI:456216"/>
    </ligand>
</feature>
<sequence>MPRTHILALDQGTTSSRAIVFDHEGRQVAVSQKEYPQIFPQPGQVEHDPLAIWASQWSTAVDAMGKADLEPQDIAAIGIANQRETTLVWDRDSGKPVYNAIVWQDRRTAGECARLRAEGLDQLFAERTGLRLDPYFSGTKIRWILENVEGARAKADAGKLMFGTVDSWLLWRLTGRTVHATDATNASRTLIYDIHRGDWDDELLGILGIPRSMLPEVKDSSGIFGESQEGIPIAGIAGDQQAALFGQGCFSPGMAKNTYGTGCFMLMNTGWEAVASTNNLLTTVAWRIGGKTEYALEGSVFMGGAVVKWLRDDLQLIRTAEECEQVAATVADSGGLYFVPAFTGLGAPHWDPYARGAVFGMTRGTKRAHFCRAALESIAFQSAELAGCMVKDSGIPLKRLLVDGGAARSDLLMQFQADLLGVEVMRPKEVETTATGAAWLAGLAVGFWTSREELLKHQEAGKEFHPSRPGEDMSRMMDGWNRAVERSKGWADDTL</sequence>
<protein>
    <recommendedName>
        <fullName evidence="7">Glycerol kinase</fullName>
        <ecNumber evidence="7">2.7.1.30</ecNumber>
    </recommendedName>
    <alternativeName>
        <fullName evidence="7">ATP:glycerol 3-phosphotransferase</fullName>
    </alternativeName>
    <alternativeName>
        <fullName evidence="7">Glycerokinase</fullName>
        <shortName evidence="7">GK</shortName>
    </alternativeName>
</protein>
<feature type="binding site" evidence="7">
    <location>
        <position position="239"/>
    </location>
    <ligand>
        <name>sn-glycerol 3-phosphate</name>
        <dbReference type="ChEBI" id="CHEBI:57597"/>
    </ligand>
</feature>
<dbReference type="PROSITE" id="PS00933">
    <property type="entry name" value="FGGY_KINASES_1"/>
    <property type="match status" value="1"/>
</dbReference>
<dbReference type="CDD" id="cd07786">
    <property type="entry name" value="FGGY_EcGK_like"/>
    <property type="match status" value="1"/>
</dbReference>
<comment type="function">
    <text evidence="7">Key enzyme in the regulation of glycerol uptake and metabolism. Catalyzes the phosphorylation of glycerol to yield sn-glycerol 3-phosphate.</text>
</comment>
<name>A0ABT3G579_9BACT</name>
<dbReference type="PIRSF" id="PIRSF000538">
    <property type="entry name" value="GlpK"/>
    <property type="match status" value="1"/>
</dbReference>
<feature type="binding site" evidence="7">
    <location>
        <position position="13"/>
    </location>
    <ligand>
        <name>sn-glycerol 3-phosphate</name>
        <dbReference type="ChEBI" id="CHEBI:57597"/>
    </ligand>
</feature>
<keyword evidence="12" id="KW-1185">Reference proteome</keyword>
<evidence type="ECO:0000256" key="3">
    <source>
        <dbReference type="ARBA" id="ARBA00022741"/>
    </source>
</evidence>
<feature type="domain" description="Carbohydrate kinase FGGY C-terminal" evidence="10">
    <location>
        <begin position="256"/>
        <end position="444"/>
    </location>
</feature>
<feature type="binding site" evidence="7">
    <location>
        <position position="261"/>
    </location>
    <ligand>
        <name>ADP</name>
        <dbReference type="ChEBI" id="CHEBI:456216"/>
    </ligand>
</feature>
<organism evidence="11 12">
    <name type="scientific">Luteolibacter rhizosphaerae</name>
    <dbReference type="NCBI Taxonomy" id="2989719"/>
    <lineage>
        <taxon>Bacteria</taxon>
        <taxon>Pseudomonadati</taxon>
        <taxon>Verrucomicrobiota</taxon>
        <taxon>Verrucomicrobiia</taxon>
        <taxon>Verrucomicrobiales</taxon>
        <taxon>Verrucomicrobiaceae</taxon>
        <taxon>Luteolibacter</taxon>
    </lineage>
</organism>
<comment type="activity regulation">
    <text evidence="7">Inhibited by fructose 1,6-bisphosphate (FBP).</text>
</comment>
<evidence type="ECO:0000256" key="1">
    <source>
        <dbReference type="ARBA" id="ARBA00009156"/>
    </source>
</evidence>
<evidence type="ECO:0000256" key="7">
    <source>
        <dbReference type="HAMAP-Rule" id="MF_00186"/>
    </source>
</evidence>
<keyword evidence="4 7" id="KW-0418">Kinase</keyword>
<feature type="binding site" evidence="7">
    <location>
        <position position="17"/>
    </location>
    <ligand>
        <name>ADP</name>
        <dbReference type="ChEBI" id="CHEBI:456216"/>
    </ligand>
</feature>
<comment type="pathway">
    <text evidence="7">Polyol metabolism; glycerol degradation via glycerol kinase pathway; sn-glycerol 3-phosphate from glycerol: step 1/1.</text>
</comment>
<evidence type="ECO:0000313" key="11">
    <source>
        <dbReference type="EMBL" id="MCW1914992.1"/>
    </source>
</evidence>
<feature type="binding site" evidence="7">
    <location>
        <position position="83"/>
    </location>
    <ligand>
        <name>glycerol</name>
        <dbReference type="ChEBI" id="CHEBI:17754"/>
    </ligand>
</feature>
<proteinExistence type="inferred from homology"/>
<dbReference type="GO" id="GO:0004370">
    <property type="term" value="F:glycerol kinase activity"/>
    <property type="evidence" value="ECO:0007669"/>
    <property type="project" value="UniProtKB-EC"/>
</dbReference>
<dbReference type="EC" id="2.7.1.30" evidence="7"/>
<dbReference type="Proteomes" id="UP001165653">
    <property type="component" value="Unassembled WGS sequence"/>
</dbReference>
<feature type="binding site" evidence="7">
    <location>
        <position position="84"/>
    </location>
    <ligand>
        <name>sn-glycerol 3-phosphate</name>
        <dbReference type="ChEBI" id="CHEBI:57597"/>
    </ligand>
</feature>
<dbReference type="EMBL" id="JAPDDR010000008">
    <property type="protein sequence ID" value="MCW1914992.1"/>
    <property type="molecule type" value="Genomic_DNA"/>
</dbReference>
<evidence type="ECO:0000256" key="5">
    <source>
        <dbReference type="ARBA" id="ARBA00022798"/>
    </source>
</evidence>
<dbReference type="PANTHER" id="PTHR10196:SF69">
    <property type="entry name" value="GLYCEROL KINASE"/>
    <property type="match status" value="1"/>
</dbReference>
<feature type="binding site" evidence="7">
    <location>
        <position position="15"/>
    </location>
    <ligand>
        <name>ATP</name>
        <dbReference type="ChEBI" id="CHEBI:30616"/>
    </ligand>
</feature>
<comment type="similarity">
    <text evidence="1 7 8">Belongs to the FGGY kinase family.</text>
</comment>
<evidence type="ECO:0000256" key="6">
    <source>
        <dbReference type="ARBA" id="ARBA00022840"/>
    </source>
</evidence>
<evidence type="ECO:0000256" key="2">
    <source>
        <dbReference type="ARBA" id="ARBA00022679"/>
    </source>
</evidence>
<gene>
    <name evidence="7 11" type="primary">glpK</name>
    <name evidence="11" type="ORF">OJ996_15500</name>
</gene>
<keyword evidence="6 7" id="KW-0067">ATP-binding</keyword>
<evidence type="ECO:0000313" key="12">
    <source>
        <dbReference type="Proteomes" id="UP001165653"/>
    </source>
</evidence>
<dbReference type="InterPro" id="IPR000577">
    <property type="entry name" value="Carb_kinase_FGGY"/>
</dbReference>
<keyword evidence="3 7" id="KW-0547">Nucleotide-binding</keyword>
<dbReference type="NCBIfam" id="TIGR01311">
    <property type="entry name" value="glycerol_kin"/>
    <property type="match status" value="1"/>
</dbReference>
<dbReference type="InterPro" id="IPR018485">
    <property type="entry name" value="FGGY_C"/>
</dbReference>
<dbReference type="InterPro" id="IPR018483">
    <property type="entry name" value="Carb_kinase_FGGY_CS"/>
</dbReference>
<evidence type="ECO:0000259" key="10">
    <source>
        <dbReference type="Pfam" id="PF02782"/>
    </source>
</evidence>
<reference evidence="11" key="1">
    <citation type="submission" date="2022-10" db="EMBL/GenBank/DDBJ databases">
        <title>Luteolibacter sp. GHJ8, whole genome shotgun sequencing project.</title>
        <authorList>
            <person name="Zhao G."/>
            <person name="Shen L."/>
        </authorList>
    </citation>
    <scope>NUCLEOTIDE SEQUENCE</scope>
    <source>
        <strain evidence="11">GHJ8</strain>
    </source>
</reference>
<feature type="binding site" evidence="7">
    <location>
        <position position="240"/>
    </location>
    <ligand>
        <name>glycerol</name>
        <dbReference type="ChEBI" id="CHEBI:17754"/>
    </ligand>
</feature>
<comment type="caution">
    <text evidence="7">Lacks conserved residue(s) required for the propagation of feature annotation.</text>
</comment>
<dbReference type="Pfam" id="PF02782">
    <property type="entry name" value="FGGY_C"/>
    <property type="match status" value="1"/>
</dbReference>
<dbReference type="SUPFAM" id="SSF53067">
    <property type="entry name" value="Actin-like ATPase domain"/>
    <property type="match status" value="2"/>
</dbReference>
<feature type="binding site" evidence="7">
    <location>
        <position position="261"/>
    </location>
    <ligand>
        <name>ATP</name>
        <dbReference type="ChEBI" id="CHEBI:30616"/>
    </ligand>
</feature>
<feature type="binding site" evidence="7">
    <location>
        <position position="13"/>
    </location>
    <ligand>
        <name>ATP</name>
        <dbReference type="ChEBI" id="CHEBI:30616"/>
    </ligand>
</feature>
<feature type="binding site" evidence="7">
    <location>
        <position position="239"/>
    </location>
    <ligand>
        <name>glycerol</name>
        <dbReference type="ChEBI" id="CHEBI:17754"/>
    </ligand>
</feature>
<feature type="binding site" evidence="7">
    <location>
        <position position="135"/>
    </location>
    <ligand>
        <name>sn-glycerol 3-phosphate</name>
        <dbReference type="ChEBI" id="CHEBI:57597"/>
    </ligand>
</feature>
<dbReference type="InterPro" id="IPR005999">
    <property type="entry name" value="Glycerol_kin"/>
</dbReference>
<feature type="binding site" evidence="7">
    <location>
        <position position="304"/>
    </location>
    <ligand>
        <name>ATP</name>
        <dbReference type="ChEBI" id="CHEBI:30616"/>
    </ligand>
</feature>
<dbReference type="HAMAP" id="MF_00186">
    <property type="entry name" value="Glycerol_kin"/>
    <property type="match status" value="1"/>
</dbReference>
<dbReference type="Gene3D" id="3.30.420.40">
    <property type="match status" value="2"/>
</dbReference>
<accession>A0ABT3G579</accession>
<feature type="binding site" evidence="7">
    <location>
        <position position="14"/>
    </location>
    <ligand>
        <name>ATP</name>
        <dbReference type="ChEBI" id="CHEBI:30616"/>
    </ligand>
</feature>
<feature type="binding site" evidence="7">
    <location>
        <position position="135"/>
    </location>
    <ligand>
        <name>glycerol</name>
        <dbReference type="ChEBI" id="CHEBI:17754"/>
    </ligand>
</feature>
<feature type="binding site" evidence="7">
    <location>
        <position position="83"/>
    </location>
    <ligand>
        <name>sn-glycerol 3-phosphate</name>
        <dbReference type="ChEBI" id="CHEBI:57597"/>
    </ligand>
</feature>
<feature type="binding site" evidence="7">
    <location>
        <position position="84"/>
    </location>
    <ligand>
        <name>glycerol</name>
        <dbReference type="ChEBI" id="CHEBI:17754"/>
    </ligand>
</feature>
<feature type="binding site" evidence="7">
    <location>
        <position position="13"/>
    </location>
    <ligand>
        <name>ADP</name>
        <dbReference type="ChEBI" id="CHEBI:456216"/>
    </ligand>
</feature>
<dbReference type="InterPro" id="IPR018484">
    <property type="entry name" value="FGGY_N"/>
</dbReference>
<comment type="catalytic activity">
    <reaction evidence="7">
        <text>glycerol + ATP = sn-glycerol 3-phosphate + ADP + H(+)</text>
        <dbReference type="Rhea" id="RHEA:21644"/>
        <dbReference type="ChEBI" id="CHEBI:15378"/>
        <dbReference type="ChEBI" id="CHEBI:17754"/>
        <dbReference type="ChEBI" id="CHEBI:30616"/>
        <dbReference type="ChEBI" id="CHEBI:57597"/>
        <dbReference type="ChEBI" id="CHEBI:456216"/>
        <dbReference type="EC" id="2.7.1.30"/>
    </reaction>
</comment>
<dbReference type="NCBIfam" id="NF000756">
    <property type="entry name" value="PRK00047.1"/>
    <property type="match status" value="1"/>
</dbReference>
<evidence type="ECO:0000256" key="4">
    <source>
        <dbReference type="ARBA" id="ARBA00022777"/>
    </source>
</evidence>
<dbReference type="RefSeq" id="WP_264514534.1">
    <property type="nucleotide sequence ID" value="NZ_JAPDDR010000008.1"/>
</dbReference>
<dbReference type="Pfam" id="PF00370">
    <property type="entry name" value="FGGY_N"/>
    <property type="match status" value="1"/>
</dbReference>
<keyword evidence="2 7" id="KW-0808">Transferase</keyword>
<dbReference type="PANTHER" id="PTHR10196">
    <property type="entry name" value="SUGAR KINASE"/>
    <property type="match status" value="1"/>
</dbReference>